<keyword evidence="6" id="KW-1185">Reference proteome</keyword>
<dbReference type="SUPFAM" id="SSF46955">
    <property type="entry name" value="Putative DNA-binding domain"/>
    <property type="match status" value="1"/>
</dbReference>
<dbReference type="PANTHER" id="PTHR30204:SF94">
    <property type="entry name" value="HEAVY METAL-DEPENDENT TRANSCRIPTIONAL REGULATOR HI_0293-RELATED"/>
    <property type="match status" value="1"/>
</dbReference>
<dbReference type="Proteomes" id="UP000245812">
    <property type="component" value="Unassembled WGS sequence"/>
</dbReference>
<dbReference type="PROSITE" id="PS50937">
    <property type="entry name" value="HTH_MERR_2"/>
    <property type="match status" value="1"/>
</dbReference>
<dbReference type="Gene3D" id="1.10.1660.10">
    <property type="match status" value="1"/>
</dbReference>
<evidence type="ECO:0000313" key="6">
    <source>
        <dbReference type="Proteomes" id="UP000245812"/>
    </source>
</evidence>
<comment type="caution">
    <text evidence="5">The sequence shown here is derived from an EMBL/GenBank/DDBJ whole genome shotgun (WGS) entry which is preliminary data.</text>
</comment>
<dbReference type="PANTHER" id="PTHR30204">
    <property type="entry name" value="REDOX-CYCLING DRUG-SENSING TRANSCRIPTIONAL ACTIVATOR SOXR"/>
    <property type="match status" value="1"/>
</dbReference>
<dbReference type="InterPro" id="IPR009061">
    <property type="entry name" value="DNA-bd_dom_put_sf"/>
</dbReference>
<keyword evidence="2" id="KW-0238">DNA-binding</keyword>
<dbReference type="RefSeq" id="WP_109722576.1">
    <property type="nucleotide sequence ID" value="NZ_MSZV01000009.1"/>
</dbReference>
<dbReference type="EMBL" id="QGHC01000003">
    <property type="protein sequence ID" value="PWK91990.1"/>
    <property type="molecule type" value="Genomic_DNA"/>
</dbReference>
<dbReference type="Pfam" id="PF09278">
    <property type="entry name" value="MerR-DNA-bind"/>
    <property type="match status" value="1"/>
</dbReference>
<accession>A0A316IGR6</accession>
<evidence type="ECO:0000256" key="1">
    <source>
        <dbReference type="ARBA" id="ARBA00023015"/>
    </source>
</evidence>
<organism evidence="5 6">
    <name type="scientific">Fulvimonas soli</name>
    <dbReference type="NCBI Taxonomy" id="155197"/>
    <lineage>
        <taxon>Bacteria</taxon>
        <taxon>Pseudomonadati</taxon>
        <taxon>Pseudomonadota</taxon>
        <taxon>Gammaproteobacteria</taxon>
        <taxon>Lysobacterales</taxon>
        <taxon>Rhodanobacteraceae</taxon>
        <taxon>Fulvimonas</taxon>
    </lineage>
</organism>
<dbReference type="SMART" id="SM00422">
    <property type="entry name" value="HTH_MERR"/>
    <property type="match status" value="1"/>
</dbReference>
<evidence type="ECO:0000313" key="5">
    <source>
        <dbReference type="EMBL" id="PWK91990.1"/>
    </source>
</evidence>
<dbReference type="CDD" id="cd04785">
    <property type="entry name" value="HTH_CadR-PbrR-like"/>
    <property type="match status" value="1"/>
</dbReference>
<keyword evidence="3" id="KW-0804">Transcription</keyword>
<keyword evidence="1" id="KW-0805">Transcription regulation</keyword>
<evidence type="ECO:0000259" key="4">
    <source>
        <dbReference type="PROSITE" id="PS50937"/>
    </source>
</evidence>
<dbReference type="PRINTS" id="PR00040">
    <property type="entry name" value="HTHMERR"/>
</dbReference>
<dbReference type="OrthoDB" id="9808480at2"/>
<dbReference type="InterPro" id="IPR047057">
    <property type="entry name" value="MerR_fam"/>
</dbReference>
<dbReference type="AlphaFoldDB" id="A0A316IGR6"/>
<dbReference type="InterPro" id="IPR015358">
    <property type="entry name" value="Tscrpt_reg_MerR_DNA-bd"/>
</dbReference>
<evidence type="ECO:0000256" key="2">
    <source>
        <dbReference type="ARBA" id="ARBA00023125"/>
    </source>
</evidence>
<sequence>MRISELARAAGCHLETVRYYERIGLLPRPLRSGAGYRSYGPRDVERLRFIVRSRALGFGLDEIRGLLRLAAAGDLPCGEADELARTHLAQVEAKRRELDAMAAELRGMLDACRHGTTATCTILRALAERG</sequence>
<dbReference type="InterPro" id="IPR000551">
    <property type="entry name" value="MerR-type_HTH_dom"/>
</dbReference>
<protein>
    <submittedName>
        <fullName evidence="5">MerR family transcriptional regulator</fullName>
    </submittedName>
</protein>
<name>A0A316IGR6_9GAMM</name>
<feature type="domain" description="HTH merR-type" evidence="4">
    <location>
        <begin position="1"/>
        <end position="69"/>
    </location>
</feature>
<dbReference type="PROSITE" id="PS00552">
    <property type="entry name" value="HTH_MERR_1"/>
    <property type="match status" value="1"/>
</dbReference>
<dbReference type="GO" id="GO:0003677">
    <property type="term" value="F:DNA binding"/>
    <property type="evidence" value="ECO:0007669"/>
    <property type="project" value="UniProtKB-KW"/>
</dbReference>
<reference evidence="5 6" key="1">
    <citation type="submission" date="2018-05" db="EMBL/GenBank/DDBJ databases">
        <title>Genomic Encyclopedia of Type Strains, Phase IV (KMG-IV): sequencing the most valuable type-strain genomes for metagenomic binning, comparative biology and taxonomic classification.</title>
        <authorList>
            <person name="Goeker M."/>
        </authorList>
    </citation>
    <scope>NUCLEOTIDE SEQUENCE [LARGE SCALE GENOMIC DNA]</scope>
    <source>
        <strain evidence="5 6">DSM 14263</strain>
    </source>
</reference>
<evidence type="ECO:0000256" key="3">
    <source>
        <dbReference type="ARBA" id="ARBA00023163"/>
    </source>
</evidence>
<proteinExistence type="predicted"/>
<gene>
    <name evidence="5" type="ORF">C7456_103109</name>
</gene>
<dbReference type="GO" id="GO:0003700">
    <property type="term" value="F:DNA-binding transcription factor activity"/>
    <property type="evidence" value="ECO:0007669"/>
    <property type="project" value="InterPro"/>
</dbReference>
<dbReference type="Pfam" id="PF00376">
    <property type="entry name" value="MerR"/>
    <property type="match status" value="1"/>
</dbReference>